<proteinExistence type="predicted"/>
<dbReference type="InterPro" id="IPR005493">
    <property type="entry name" value="RraA/RraA-like"/>
</dbReference>
<dbReference type="PANTHER" id="PTHR33254">
    <property type="entry name" value="4-HYDROXY-4-METHYL-2-OXOGLUTARATE ALDOLASE 3-RELATED"/>
    <property type="match status" value="1"/>
</dbReference>
<reference evidence="1" key="1">
    <citation type="submission" date="2013-07" db="EMBL/GenBank/DDBJ databases">
        <title>The genome of Eucalyptus grandis.</title>
        <authorList>
            <person name="Schmutz J."/>
            <person name="Hayes R."/>
            <person name="Myburg A."/>
            <person name="Tuskan G."/>
            <person name="Grattapaglia D."/>
            <person name="Rokhsar D.S."/>
        </authorList>
    </citation>
    <scope>NUCLEOTIDE SEQUENCE</scope>
    <source>
        <tissue evidence="1">Leaf extractions</tissue>
    </source>
</reference>
<dbReference type="EMBL" id="KK198753">
    <property type="protein sequence ID" value="KCW89354.1"/>
    <property type="molecule type" value="Genomic_DNA"/>
</dbReference>
<dbReference type="PANTHER" id="PTHR33254:SF4">
    <property type="entry name" value="4-HYDROXY-4-METHYL-2-OXOGLUTARATE ALDOLASE 3-RELATED"/>
    <property type="match status" value="1"/>
</dbReference>
<accession>A0A059DFW6</accession>
<organism evidence="1">
    <name type="scientific">Eucalyptus grandis</name>
    <name type="common">Flooded gum</name>
    <dbReference type="NCBI Taxonomy" id="71139"/>
    <lineage>
        <taxon>Eukaryota</taxon>
        <taxon>Viridiplantae</taxon>
        <taxon>Streptophyta</taxon>
        <taxon>Embryophyta</taxon>
        <taxon>Tracheophyta</taxon>
        <taxon>Spermatophyta</taxon>
        <taxon>Magnoliopsida</taxon>
        <taxon>eudicotyledons</taxon>
        <taxon>Gunneridae</taxon>
        <taxon>Pentapetalae</taxon>
        <taxon>rosids</taxon>
        <taxon>malvids</taxon>
        <taxon>Myrtales</taxon>
        <taxon>Myrtaceae</taxon>
        <taxon>Myrtoideae</taxon>
        <taxon>Eucalypteae</taxon>
        <taxon>Eucalyptus</taxon>
    </lineage>
</organism>
<dbReference type="InParanoid" id="A0A059DFW6"/>
<dbReference type="Gene3D" id="3.50.30.40">
    <property type="entry name" value="Ribonuclease E inhibitor RraA/RraA-like"/>
    <property type="match status" value="1"/>
</dbReference>
<dbReference type="Pfam" id="PF03737">
    <property type="entry name" value="RraA-like"/>
    <property type="match status" value="1"/>
</dbReference>
<dbReference type="SUPFAM" id="SSF89562">
    <property type="entry name" value="RraA-like"/>
    <property type="match status" value="1"/>
</dbReference>
<dbReference type="InterPro" id="IPR036704">
    <property type="entry name" value="RraA/RraA-like_sf"/>
</dbReference>
<evidence type="ECO:0000313" key="1">
    <source>
        <dbReference type="EMBL" id="KCW89354.1"/>
    </source>
</evidence>
<sequence length="180" mass="19543">MASLATAKVSNAYVVASGDLLTWHPIFRICSQSKMFLGPVVTLKVFEDNVLVRELLETRGEGRVLVIDGGGSLRCALGLGFTSPEIEQEKGRGKAHPYLHCGHTDLRRRTDLVLKPTCGGCGAAADLYGSNCKHMTFCSTCGKAMAESGAKCYECGATLTHLIRICQWFAELLEEEERGD</sequence>
<dbReference type="AlphaFoldDB" id="A0A059DFW6"/>
<name>A0A059DFW6_EUCGR</name>
<gene>
    <name evidence="1" type="ORF">EUGRSUZ_A01650</name>
</gene>
<dbReference type="Gramene" id="KCW89354">
    <property type="protein sequence ID" value="KCW89354"/>
    <property type="gene ID" value="EUGRSUZ_A01650"/>
</dbReference>
<protein>
    <submittedName>
        <fullName evidence="1">Uncharacterized protein</fullName>
    </submittedName>
</protein>